<comment type="caution">
    <text evidence="2">The sequence shown here is derived from an EMBL/GenBank/DDBJ whole genome shotgun (WGS) entry which is preliminary data.</text>
</comment>
<name>A0A4Z2HNX1_9TELE</name>
<reference evidence="2 3" key="1">
    <citation type="submission" date="2019-03" db="EMBL/GenBank/DDBJ databases">
        <title>First draft genome of Liparis tanakae, snailfish: a comprehensive survey of snailfish specific genes.</title>
        <authorList>
            <person name="Kim W."/>
            <person name="Song I."/>
            <person name="Jeong J.-H."/>
            <person name="Kim D."/>
            <person name="Kim S."/>
            <person name="Ryu S."/>
            <person name="Song J.Y."/>
            <person name="Lee S.K."/>
        </authorList>
    </citation>
    <scope>NUCLEOTIDE SEQUENCE [LARGE SCALE GENOMIC DNA]</scope>
    <source>
        <tissue evidence="2">Muscle</tissue>
    </source>
</reference>
<dbReference type="Proteomes" id="UP000314294">
    <property type="component" value="Unassembled WGS sequence"/>
</dbReference>
<gene>
    <name evidence="2" type="ORF">EYF80_022202</name>
</gene>
<evidence type="ECO:0000256" key="1">
    <source>
        <dbReference type="SAM" id="MobiDB-lite"/>
    </source>
</evidence>
<evidence type="ECO:0000313" key="2">
    <source>
        <dbReference type="EMBL" id="TNN67529.1"/>
    </source>
</evidence>
<protein>
    <submittedName>
        <fullName evidence="2">Uncharacterized protein</fullName>
    </submittedName>
</protein>
<dbReference type="AlphaFoldDB" id="A0A4Z2HNX1"/>
<sequence length="63" mass="6287">MSKQGLEDQPAPTKTCGIKTSPGVVSSAATEEVTAVDAVGRQVADAIARSEGAGFGIGVAEIR</sequence>
<organism evidence="2 3">
    <name type="scientific">Liparis tanakae</name>
    <name type="common">Tanaka's snailfish</name>
    <dbReference type="NCBI Taxonomy" id="230148"/>
    <lineage>
        <taxon>Eukaryota</taxon>
        <taxon>Metazoa</taxon>
        <taxon>Chordata</taxon>
        <taxon>Craniata</taxon>
        <taxon>Vertebrata</taxon>
        <taxon>Euteleostomi</taxon>
        <taxon>Actinopterygii</taxon>
        <taxon>Neopterygii</taxon>
        <taxon>Teleostei</taxon>
        <taxon>Neoteleostei</taxon>
        <taxon>Acanthomorphata</taxon>
        <taxon>Eupercaria</taxon>
        <taxon>Perciformes</taxon>
        <taxon>Cottioidei</taxon>
        <taxon>Cottales</taxon>
        <taxon>Liparidae</taxon>
        <taxon>Liparis</taxon>
    </lineage>
</organism>
<evidence type="ECO:0000313" key="3">
    <source>
        <dbReference type="Proteomes" id="UP000314294"/>
    </source>
</evidence>
<feature type="region of interest" description="Disordered" evidence="1">
    <location>
        <begin position="1"/>
        <end position="22"/>
    </location>
</feature>
<keyword evidence="3" id="KW-1185">Reference proteome</keyword>
<dbReference type="EMBL" id="SRLO01000202">
    <property type="protein sequence ID" value="TNN67529.1"/>
    <property type="molecule type" value="Genomic_DNA"/>
</dbReference>
<proteinExistence type="predicted"/>
<accession>A0A4Z2HNX1</accession>